<dbReference type="GO" id="GO:0003729">
    <property type="term" value="F:mRNA binding"/>
    <property type="evidence" value="ECO:0007669"/>
    <property type="project" value="TreeGrafter"/>
</dbReference>
<dbReference type="InterPro" id="IPR027512">
    <property type="entry name" value="EIF3A"/>
</dbReference>
<evidence type="ECO:0000256" key="2">
    <source>
        <dbReference type="ARBA" id="ARBA00022490"/>
    </source>
</evidence>
<dbReference type="AlphaFoldDB" id="A0A812DCV2"/>
<keyword evidence="10" id="KW-1185">Reference proteome</keyword>
<dbReference type="Pfam" id="PF01399">
    <property type="entry name" value="PCI"/>
    <property type="match status" value="1"/>
</dbReference>
<evidence type="ECO:0000313" key="10">
    <source>
        <dbReference type="Proteomes" id="UP000597762"/>
    </source>
</evidence>
<dbReference type="GO" id="GO:0071540">
    <property type="term" value="C:eukaryotic translation initiation factor 3 complex, eIF3e"/>
    <property type="evidence" value="ECO:0007669"/>
    <property type="project" value="TreeGrafter"/>
</dbReference>
<dbReference type="Gene3D" id="1.25.40.860">
    <property type="match status" value="2"/>
</dbReference>
<keyword evidence="5 6" id="KW-0648">Protein biosynthesis</keyword>
<accession>A0A812DCV2</accession>
<dbReference type="SMART" id="SM00088">
    <property type="entry name" value="PINT"/>
    <property type="match status" value="1"/>
</dbReference>
<dbReference type="GO" id="GO:0016282">
    <property type="term" value="C:eukaryotic 43S preinitiation complex"/>
    <property type="evidence" value="ECO:0007669"/>
    <property type="project" value="UniProtKB-UniRule"/>
</dbReference>
<dbReference type="FunFam" id="1.25.40.860:FF:000001">
    <property type="entry name" value="Eukaryotic translation initiation factor 3 subunit A"/>
    <property type="match status" value="1"/>
</dbReference>
<comment type="caution">
    <text evidence="9">The sequence shown here is derived from an EMBL/GenBank/DDBJ whole genome shotgun (WGS) entry which is preliminary data.</text>
</comment>
<dbReference type="GO" id="GO:0071541">
    <property type="term" value="C:eukaryotic translation initiation factor 3 complex, eIF3m"/>
    <property type="evidence" value="ECO:0007669"/>
    <property type="project" value="TreeGrafter"/>
</dbReference>
<protein>
    <recommendedName>
        <fullName evidence="6">Eukaryotic translation initiation factor 3 subunit A</fullName>
        <shortName evidence="6">eIF3a</shortName>
    </recommendedName>
    <alternativeName>
        <fullName evidence="6">Eukaryotic translation initiation factor 3 subunit 10</fullName>
    </alternativeName>
</protein>
<keyword evidence="4 6" id="KW-0694">RNA-binding</keyword>
<dbReference type="OrthoDB" id="18884at2759"/>
<dbReference type="Proteomes" id="UP000597762">
    <property type="component" value="Unassembled WGS sequence"/>
</dbReference>
<feature type="domain" description="PCI" evidence="8">
    <location>
        <begin position="315"/>
        <end position="494"/>
    </location>
</feature>
<dbReference type="EMBL" id="CAHIKZ030002977">
    <property type="protein sequence ID" value="CAE1294614.1"/>
    <property type="molecule type" value="Genomic_DNA"/>
</dbReference>
<evidence type="ECO:0000259" key="8">
    <source>
        <dbReference type="PROSITE" id="PS50250"/>
    </source>
</evidence>
<gene>
    <name evidence="9" type="ORF">SPHA_50473</name>
</gene>
<feature type="compositionally biased region" description="Basic and acidic residues" evidence="7">
    <location>
        <begin position="1093"/>
        <end position="1180"/>
    </location>
</feature>
<keyword evidence="6" id="KW-0175">Coiled coil</keyword>
<evidence type="ECO:0000256" key="4">
    <source>
        <dbReference type="ARBA" id="ARBA00022884"/>
    </source>
</evidence>
<dbReference type="GO" id="GO:0003743">
    <property type="term" value="F:translation initiation factor activity"/>
    <property type="evidence" value="ECO:0007669"/>
    <property type="project" value="UniProtKB-UniRule"/>
</dbReference>
<dbReference type="PROSITE" id="PS50250">
    <property type="entry name" value="PCI"/>
    <property type="match status" value="1"/>
</dbReference>
<dbReference type="PANTHER" id="PTHR14005:SF0">
    <property type="entry name" value="EUKARYOTIC TRANSLATION INITIATION FACTOR 3 SUBUNIT A"/>
    <property type="match status" value="1"/>
</dbReference>
<evidence type="ECO:0000256" key="6">
    <source>
        <dbReference type="HAMAP-Rule" id="MF_03000"/>
    </source>
</evidence>
<evidence type="ECO:0000256" key="7">
    <source>
        <dbReference type="SAM" id="MobiDB-lite"/>
    </source>
</evidence>
<comment type="subunit">
    <text evidence="6">Component of the eukaryotic translation initiation factor 3 (eIF-3) complex.</text>
</comment>
<feature type="coiled-coil region" evidence="6">
    <location>
        <begin position="568"/>
        <end position="697"/>
    </location>
</feature>
<proteinExistence type="inferred from homology"/>
<dbReference type="HAMAP" id="MF_03000">
    <property type="entry name" value="eIF3a"/>
    <property type="match status" value="1"/>
</dbReference>
<evidence type="ECO:0000256" key="3">
    <source>
        <dbReference type="ARBA" id="ARBA00022540"/>
    </source>
</evidence>
<comment type="subcellular location">
    <subcellularLocation>
        <location evidence="1 6">Cytoplasm</location>
    </subcellularLocation>
</comment>
<feature type="compositionally biased region" description="Polar residues" evidence="7">
    <location>
        <begin position="1181"/>
        <end position="1195"/>
    </location>
</feature>
<feature type="compositionally biased region" description="Basic and acidic residues" evidence="7">
    <location>
        <begin position="787"/>
        <end position="949"/>
    </location>
</feature>
<feature type="compositionally biased region" description="Basic and acidic residues" evidence="7">
    <location>
        <begin position="956"/>
        <end position="966"/>
    </location>
</feature>
<comment type="similarity">
    <text evidence="6">Belongs to the eIF-3 subunit A family.</text>
</comment>
<dbReference type="GO" id="GO:0033290">
    <property type="term" value="C:eukaryotic 48S preinitiation complex"/>
    <property type="evidence" value="ECO:0007669"/>
    <property type="project" value="UniProtKB-UniRule"/>
</dbReference>
<name>A0A812DCV2_ACAPH</name>
<evidence type="ECO:0000256" key="5">
    <source>
        <dbReference type="ARBA" id="ARBA00022917"/>
    </source>
</evidence>
<feature type="region of interest" description="Disordered" evidence="7">
    <location>
        <begin position="787"/>
        <end position="1219"/>
    </location>
</feature>
<evidence type="ECO:0000256" key="1">
    <source>
        <dbReference type="ARBA" id="ARBA00004496"/>
    </source>
</evidence>
<dbReference type="FunFam" id="4.10.860.10:FF:000001">
    <property type="entry name" value="Eukaryotic translation initiation factor 3 subunit A"/>
    <property type="match status" value="1"/>
</dbReference>
<dbReference type="GO" id="GO:0001732">
    <property type="term" value="P:formation of cytoplasmic translation initiation complex"/>
    <property type="evidence" value="ECO:0007669"/>
    <property type="project" value="UniProtKB-UniRule"/>
</dbReference>
<organism evidence="9 10">
    <name type="scientific">Acanthosepion pharaonis</name>
    <name type="common">Pharaoh cuttlefish</name>
    <name type="synonym">Sepia pharaonis</name>
    <dbReference type="NCBI Taxonomy" id="158019"/>
    <lineage>
        <taxon>Eukaryota</taxon>
        <taxon>Metazoa</taxon>
        <taxon>Spiralia</taxon>
        <taxon>Lophotrochozoa</taxon>
        <taxon>Mollusca</taxon>
        <taxon>Cephalopoda</taxon>
        <taxon>Coleoidea</taxon>
        <taxon>Decapodiformes</taxon>
        <taxon>Sepiida</taxon>
        <taxon>Sepiina</taxon>
        <taxon>Sepiidae</taxon>
        <taxon>Acanthosepion</taxon>
    </lineage>
</organism>
<keyword evidence="3 6" id="KW-0396">Initiation factor</keyword>
<dbReference type="Gene3D" id="4.10.860.10">
    <property type="entry name" value="UVR domain"/>
    <property type="match status" value="1"/>
</dbReference>
<feature type="compositionally biased region" description="Low complexity" evidence="7">
    <location>
        <begin position="971"/>
        <end position="992"/>
    </location>
</feature>
<dbReference type="InterPro" id="IPR054711">
    <property type="entry name" value="eIF3a_PCI_TPR-like"/>
</dbReference>
<feature type="compositionally biased region" description="Basic and acidic residues" evidence="7">
    <location>
        <begin position="1039"/>
        <end position="1086"/>
    </location>
</feature>
<sequence length="1219" mass="144677">MPTYFQRPENALKRADEFIDVGKKQRALDALYDVIKSKKHRTWQKIHEQIMAKYLELCVDLRKSHIAKEGLYQYKIICQQVNINSLVDVVENYLKLAEKTTEEAREQSHQAVVDVDDLDNPDTPESLLMKAVSGEDTQDRTDRAILTPWVKFLWESYRQCLDLLRNNTRVERLYHNIAQQAFQFCIKYNRKTEFRKLCDNLRTHLIQINKQQHQQTAINLNNPDSQAMHLETRLSQLDSAITMELWQEAFKAVEDIYGLISLSKKPPKPALMANYYQKLGLVFWKSGNHLFHACTLHRLFHLSREQKKNLSQEELQRMASRVLCATLAIPIPAARNAIGQMLDMDDGTIEKQRRLATLLMLNNPPTRAQLIKDLVKYSVIQFVFPDLQNLYRWMEVEFHPLKLSHRISPSIEYINNQSDLKQYVPALQDIIITRVLKQVSQVYQSIEFNRLAALVPFASPFHLERIIVSASKQLDLQVRINHCPKSLSFGTDLILAQKEDIPEGPYIQSMPSERIRNQLAILTQVLSKAVNLVQPKENESDKENLRQQMINTYRQTAKKEHMKILKRRQIIEDRKEQLEHLNDQREREEQEQQEEQRRKAYEAEMARLDREAKEREKQRLEEEHKEIQRRHAKERIEQLRKSEMGAKFLQNIDEEDFADLDVDEIMARQVEQLEKEKKELMERLKAQEKKVDYLARAKRLEEIPLLELQFDEERVQMQKFWEEQERERIEALKKEREYALECRNRLSHMKEERDKFIKTLSESRKSDFNERLKAFEARLQEEVKKRLKERKEQRKEARREKYYREKREREVQLREEAQKREMAERERLETERREREMREKMAEAKERMAKLEEQAAKQRARELEIEMKEKKRREEQMREMMRESKAEETVEKKEEEKKERTPWKPVIKEGGWRERTLLREDSWRKPDVSKGDDDWRKARTERIPAREDRFGDDDRDAWPSKERDVSPKLVSGRSGPRSLPPRSSSPRDQSPRATPSRDRQPRDSWRDRKEEDREKDDRWNRRDDDDWRHGSSRSGGPSTRDDGWRDRAAPREETGGSSWRDRAGPREETGGGAWRERGGTRDDRWRGGSARDGPSKDGVWGRDRDRDRGAPPKDDDWRNDRGPSRDRDRDEGWGRDRGGRDSSWRGSSRDDRNRDDRGPPPSRDGDWGRRGMDRGDRERGSATQSGGTPSQTPSGPRNWRTPGTARGDDDDDGWTTVRY</sequence>
<dbReference type="GO" id="GO:0043614">
    <property type="term" value="C:multi-eIF complex"/>
    <property type="evidence" value="ECO:0007669"/>
    <property type="project" value="TreeGrafter"/>
</dbReference>
<comment type="function">
    <text evidence="6">RNA-binding component of the eukaryotic translation initiation factor 3 (eIF-3) complex, which is involved in protein synthesis of a specialized repertoire of mRNAs and, together with other initiation factors, stimulates binding of mRNA and methionyl-tRNAi to the 40S ribosome. The eIF-3 complex specifically targets and initiates translation of a subset of mRNAs involved in cell proliferation.</text>
</comment>
<keyword evidence="2 6" id="KW-0963">Cytoplasm</keyword>
<evidence type="ECO:0000313" key="9">
    <source>
        <dbReference type="EMBL" id="CAE1294614.1"/>
    </source>
</evidence>
<reference evidence="9" key="1">
    <citation type="submission" date="2021-01" db="EMBL/GenBank/DDBJ databases">
        <authorList>
            <person name="Li R."/>
            <person name="Bekaert M."/>
        </authorList>
    </citation>
    <scope>NUCLEOTIDE SEQUENCE</scope>
    <source>
        <strain evidence="9">Farmed</strain>
    </source>
</reference>
<dbReference type="PANTHER" id="PTHR14005">
    <property type="entry name" value="EUKARYOTIC TRANSLATION INITIATION FACTOR 3, THETA SUBUNIT"/>
    <property type="match status" value="1"/>
</dbReference>
<dbReference type="Pfam" id="PF22591">
    <property type="entry name" value="eIF3a_PCI_TPR-like"/>
    <property type="match status" value="1"/>
</dbReference>
<dbReference type="GO" id="GO:0002188">
    <property type="term" value="P:translation reinitiation"/>
    <property type="evidence" value="ECO:0007669"/>
    <property type="project" value="TreeGrafter"/>
</dbReference>
<dbReference type="InterPro" id="IPR000717">
    <property type="entry name" value="PCI_dom"/>
</dbReference>
<feature type="compositionally biased region" description="Basic and acidic residues" evidence="7">
    <location>
        <begin position="995"/>
        <end position="1029"/>
    </location>
</feature>